<dbReference type="Pfam" id="PF00512">
    <property type="entry name" value="HisKA"/>
    <property type="match status" value="1"/>
</dbReference>
<dbReference type="Gene3D" id="3.30.450.40">
    <property type="match status" value="1"/>
</dbReference>
<dbReference type="EMBL" id="JAQNDN010000010">
    <property type="protein sequence ID" value="MDC0670111.1"/>
    <property type="molecule type" value="Genomic_DNA"/>
</dbReference>
<dbReference type="SMART" id="SM00388">
    <property type="entry name" value="HisKA"/>
    <property type="match status" value="1"/>
</dbReference>
<dbReference type="SMART" id="SM00387">
    <property type="entry name" value="HATPase_c"/>
    <property type="match status" value="1"/>
</dbReference>
<dbReference type="CDD" id="cd00075">
    <property type="entry name" value="HATPase"/>
    <property type="match status" value="1"/>
</dbReference>
<keyword evidence="5" id="KW-0808">Transferase</keyword>
<gene>
    <name evidence="5" type="ORF">POL58_20325</name>
</gene>
<name>A0ABT5B7M1_9BACT</name>
<dbReference type="GO" id="GO:0016301">
    <property type="term" value="F:kinase activity"/>
    <property type="evidence" value="ECO:0007669"/>
    <property type="project" value="UniProtKB-KW"/>
</dbReference>
<dbReference type="Pfam" id="PF01590">
    <property type="entry name" value="GAF"/>
    <property type="match status" value="1"/>
</dbReference>
<dbReference type="InterPro" id="IPR003661">
    <property type="entry name" value="HisK_dim/P_dom"/>
</dbReference>
<evidence type="ECO:0000256" key="1">
    <source>
        <dbReference type="ARBA" id="ARBA00000085"/>
    </source>
</evidence>
<accession>A0ABT5B7M1</accession>
<evidence type="ECO:0000313" key="6">
    <source>
        <dbReference type="Proteomes" id="UP001217838"/>
    </source>
</evidence>
<dbReference type="InterPro" id="IPR036097">
    <property type="entry name" value="HisK_dim/P_sf"/>
</dbReference>
<dbReference type="SUPFAM" id="SSF55874">
    <property type="entry name" value="ATPase domain of HSP90 chaperone/DNA topoisomerase II/histidine kinase"/>
    <property type="match status" value="1"/>
</dbReference>
<reference evidence="5 6" key="1">
    <citation type="submission" date="2022-11" db="EMBL/GenBank/DDBJ databases">
        <title>Minimal conservation of predation-associated metabolite biosynthetic gene clusters underscores biosynthetic potential of Myxococcota including descriptions for ten novel species: Archangium lansinium sp. nov., Myxococcus landrumus sp. nov., Nannocystis bai.</title>
        <authorList>
            <person name="Ahearne A."/>
            <person name="Stevens C."/>
            <person name="Dowd S."/>
        </authorList>
    </citation>
    <scope>NUCLEOTIDE SEQUENCE [LARGE SCALE GENOMIC DNA]</scope>
    <source>
        <strain evidence="5 6">NCELM</strain>
    </source>
</reference>
<dbReference type="EC" id="2.7.13.3" evidence="2"/>
<dbReference type="SUPFAM" id="SSF55781">
    <property type="entry name" value="GAF domain-like"/>
    <property type="match status" value="1"/>
</dbReference>
<dbReference type="Pfam" id="PF02518">
    <property type="entry name" value="HATPase_c"/>
    <property type="match status" value="1"/>
</dbReference>
<keyword evidence="3" id="KW-0597">Phosphoprotein</keyword>
<sequence>MNFIQRHQDEILVEWATEARKAASARGLTDVELKNMIPLLLSALTGGAAWAALGRHIESHLADRIRRGFEVAEIVEEFAILERCVADSARRSPLEERPGEEEMARIFLTVQSIMVRTTDVFQEHMRLDEQREKRYLRQLRTLADDALRPPDESQGPLERRLHEAMEIIREATSADAAALLLYDPESHKLVTRAVVGEAEAALHEFAASVDLDSFTGQVAAHAEPTEVSDVVTTELEVSDALRFSGIHSLLGIRLPRHHRFLGIMYIGMREERRFSSRETRRLEALGEGLTLHLDNAKLHAELHKQLDELEAERELRERFVAVLAHDLRGPLATAKTSTRLLRKLGDGAEQRPELIRRIDRNLDVIDKMILDLLDVSRIRAGQRLPLRIEWCDLRSLADEVAADLRAVHGPRFEVVGEPEIHGMWSHDELKRALWNMAENGVKHGAADTPITIRLERGRHEVRVLVHNLGSPIPVEDREHIFDLFARRRARRVGESSGLGLAFVRACAESHGGTVTVDSNATTGTTFTMVLPDDARPHQSHRS</sequence>
<proteinExistence type="predicted"/>
<dbReference type="RefSeq" id="WP_271999926.1">
    <property type="nucleotide sequence ID" value="NZ_JAQNDN010000010.1"/>
</dbReference>
<keyword evidence="5" id="KW-0418">Kinase</keyword>
<dbReference type="InterPro" id="IPR005467">
    <property type="entry name" value="His_kinase_dom"/>
</dbReference>
<evidence type="ECO:0000256" key="2">
    <source>
        <dbReference type="ARBA" id="ARBA00012438"/>
    </source>
</evidence>
<organism evidence="5 6">
    <name type="scientific">Nannocystis radixulma</name>
    <dbReference type="NCBI Taxonomy" id="2995305"/>
    <lineage>
        <taxon>Bacteria</taxon>
        <taxon>Pseudomonadati</taxon>
        <taxon>Myxococcota</taxon>
        <taxon>Polyangia</taxon>
        <taxon>Nannocystales</taxon>
        <taxon>Nannocystaceae</taxon>
        <taxon>Nannocystis</taxon>
    </lineage>
</organism>
<dbReference type="PRINTS" id="PR00344">
    <property type="entry name" value="BCTRLSENSOR"/>
</dbReference>
<dbReference type="Proteomes" id="UP001217838">
    <property type="component" value="Unassembled WGS sequence"/>
</dbReference>
<dbReference type="InterPro" id="IPR003018">
    <property type="entry name" value="GAF"/>
</dbReference>
<evidence type="ECO:0000259" key="4">
    <source>
        <dbReference type="PROSITE" id="PS50109"/>
    </source>
</evidence>
<dbReference type="CDD" id="cd00082">
    <property type="entry name" value="HisKA"/>
    <property type="match status" value="1"/>
</dbReference>
<dbReference type="PANTHER" id="PTHR43547">
    <property type="entry name" value="TWO-COMPONENT HISTIDINE KINASE"/>
    <property type="match status" value="1"/>
</dbReference>
<dbReference type="Gene3D" id="3.30.565.10">
    <property type="entry name" value="Histidine kinase-like ATPase, C-terminal domain"/>
    <property type="match status" value="1"/>
</dbReference>
<comment type="catalytic activity">
    <reaction evidence="1">
        <text>ATP + protein L-histidine = ADP + protein N-phospho-L-histidine.</text>
        <dbReference type="EC" id="2.7.13.3"/>
    </reaction>
</comment>
<dbReference type="InterPro" id="IPR036890">
    <property type="entry name" value="HATPase_C_sf"/>
</dbReference>
<keyword evidence="6" id="KW-1185">Reference proteome</keyword>
<feature type="domain" description="Histidine kinase" evidence="4">
    <location>
        <begin position="322"/>
        <end position="534"/>
    </location>
</feature>
<dbReference type="PROSITE" id="PS50109">
    <property type="entry name" value="HIS_KIN"/>
    <property type="match status" value="1"/>
</dbReference>
<dbReference type="InterPro" id="IPR029016">
    <property type="entry name" value="GAF-like_dom_sf"/>
</dbReference>
<comment type="caution">
    <text evidence="5">The sequence shown here is derived from an EMBL/GenBank/DDBJ whole genome shotgun (WGS) entry which is preliminary data.</text>
</comment>
<dbReference type="Gene3D" id="1.10.287.130">
    <property type="match status" value="1"/>
</dbReference>
<dbReference type="PANTHER" id="PTHR43547:SF2">
    <property type="entry name" value="HYBRID SIGNAL TRANSDUCTION HISTIDINE KINASE C"/>
    <property type="match status" value="1"/>
</dbReference>
<evidence type="ECO:0000313" key="5">
    <source>
        <dbReference type="EMBL" id="MDC0670111.1"/>
    </source>
</evidence>
<dbReference type="SUPFAM" id="SSF47384">
    <property type="entry name" value="Homodimeric domain of signal transducing histidine kinase"/>
    <property type="match status" value="1"/>
</dbReference>
<dbReference type="InterPro" id="IPR004358">
    <property type="entry name" value="Sig_transdc_His_kin-like_C"/>
</dbReference>
<dbReference type="InterPro" id="IPR003594">
    <property type="entry name" value="HATPase_dom"/>
</dbReference>
<protein>
    <recommendedName>
        <fullName evidence="2">histidine kinase</fullName>
        <ecNumber evidence="2">2.7.13.3</ecNumber>
    </recommendedName>
</protein>
<evidence type="ECO:0000256" key="3">
    <source>
        <dbReference type="ARBA" id="ARBA00022553"/>
    </source>
</evidence>
<dbReference type="SMART" id="SM00065">
    <property type="entry name" value="GAF"/>
    <property type="match status" value="1"/>
</dbReference>